<dbReference type="PANTHER" id="PTHR30055">
    <property type="entry name" value="HTH-TYPE TRANSCRIPTIONAL REGULATOR RUTR"/>
    <property type="match status" value="1"/>
</dbReference>
<comment type="caution">
    <text evidence="6">The sequence shown here is derived from an EMBL/GenBank/DDBJ whole genome shotgun (WGS) entry which is preliminary data.</text>
</comment>
<keyword evidence="3" id="KW-0804">Transcription</keyword>
<reference evidence="6" key="1">
    <citation type="submission" date="2022-06" db="EMBL/GenBank/DDBJ databases">
        <title>Draft genome sequence of Streptomyces sp. RB6PN25 isolated from peat swamp forest in Thailand.</title>
        <authorList>
            <person name="Duangmal K."/>
            <person name="Klaysubun C."/>
        </authorList>
    </citation>
    <scope>NUCLEOTIDE SEQUENCE</scope>
    <source>
        <strain evidence="6">RB6PN25</strain>
    </source>
</reference>
<feature type="DNA-binding region" description="H-T-H motif" evidence="4">
    <location>
        <begin position="39"/>
        <end position="58"/>
    </location>
</feature>
<dbReference type="Gene3D" id="1.10.357.10">
    <property type="entry name" value="Tetracycline Repressor, domain 2"/>
    <property type="match status" value="1"/>
</dbReference>
<organism evidence="6 7">
    <name type="scientific">Streptomyces humicola</name>
    <dbReference type="NCBI Taxonomy" id="2953240"/>
    <lineage>
        <taxon>Bacteria</taxon>
        <taxon>Bacillati</taxon>
        <taxon>Actinomycetota</taxon>
        <taxon>Actinomycetes</taxon>
        <taxon>Kitasatosporales</taxon>
        <taxon>Streptomycetaceae</taxon>
        <taxon>Streptomyces</taxon>
    </lineage>
</organism>
<dbReference type="EMBL" id="JANFNG010000036">
    <property type="protein sequence ID" value="MCQ4084492.1"/>
    <property type="molecule type" value="Genomic_DNA"/>
</dbReference>
<gene>
    <name evidence="6" type="ORF">NGB36_28935</name>
</gene>
<feature type="domain" description="HTH tetR-type" evidence="5">
    <location>
        <begin position="16"/>
        <end position="76"/>
    </location>
</feature>
<dbReference type="Pfam" id="PF16859">
    <property type="entry name" value="TetR_C_11"/>
    <property type="match status" value="1"/>
</dbReference>
<evidence type="ECO:0000256" key="4">
    <source>
        <dbReference type="PROSITE-ProRule" id="PRU00335"/>
    </source>
</evidence>
<evidence type="ECO:0000256" key="1">
    <source>
        <dbReference type="ARBA" id="ARBA00023015"/>
    </source>
</evidence>
<keyword evidence="7" id="KW-1185">Reference proteome</keyword>
<evidence type="ECO:0000256" key="2">
    <source>
        <dbReference type="ARBA" id="ARBA00023125"/>
    </source>
</evidence>
<accession>A0ABT1Q3J3</accession>
<dbReference type="PROSITE" id="PS50977">
    <property type="entry name" value="HTH_TETR_2"/>
    <property type="match status" value="1"/>
</dbReference>
<dbReference type="InterPro" id="IPR050109">
    <property type="entry name" value="HTH-type_TetR-like_transc_reg"/>
</dbReference>
<evidence type="ECO:0000256" key="3">
    <source>
        <dbReference type="ARBA" id="ARBA00023163"/>
    </source>
</evidence>
<dbReference type="InterPro" id="IPR036271">
    <property type="entry name" value="Tet_transcr_reg_TetR-rel_C_sf"/>
</dbReference>
<evidence type="ECO:0000259" key="5">
    <source>
        <dbReference type="PROSITE" id="PS50977"/>
    </source>
</evidence>
<sequence length="197" mass="21557">MPSTSQPRPRRTRLTPEREGELYEAVLTLLREGGYDALTMEGVAARSRSSKATLYRQWGTKPRLVAEALRHHRPFGLDNLDTGSLRGDLIELVGRIGRAKKDFEVLGTVAYAARQDEELAAALHAALVQPMVDVLRAMTDRAVARGEVAPDAPALPLLPHLLMGAQVGRKLVDRREPDAGFLTCFVDAVVLPALTQT</sequence>
<dbReference type="PANTHER" id="PTHR30055:SF149">
    <property type="entry name" value="TETR-FAMILY TRANSCRIPTIONAL REGULATOR"/>
    <property type="match status" value="1"/>
</dbReference>
<dbReference type="InterPro" id="IPR011075">
    <property type="entry name" value="TetR_C"/>
</dbReference>
<keyword evidence="1" id="KW-0805">Transcription regulation</keyword>
<dbReference type="Gene3D" id="1.10.10.60">
    <property type="entry name" value="Homeodomain-like"/>
    <property type="match status" value="1"/>
</dbReference>
<protein>
    <submittedName>
        <fullName evidence="6">TetR/AcrR family transcriptional regulator</fullName>
    </submittedName>
</protein>
<dbReference type="Pfam" id="PF00440">
    <property type="entry name" value="TetR_N"/>
    <property type="match status" value="1"/>
</dbReference>
<proteinExistence type="predicted"/>
<dbReference type="SUPFAM" id="SSF48498">
    <property type="entry name" value="Tetracyclin repressor-like, C-terminal domain"/>
    <property type="match status" value="1"/>
</dbReference>
<dbReference type="SUPFAM" id="SSF46689">
    <property type="entry name" value="Homeodomain-like"/>
    <property type="match status" value="1"/>
</dbReference>
<dbReference type="Proteomes" id="UP001057702">
    <property type="component" value="Unassembled WGS sequence"/>
</dbReference>
<dbReference type="RefSeq" id="WP_255923557.1">
    <property type="nucleotide sequence ID" value="NZ_JANFNG010000036.1"/>
</dbReference>
<dbReference type="InterPro" id="IPR001647">
    <property type="entry name" value="HTH_TetR"/>
</dbReference>
<dbReference type="InterPro" id="IPR009057">
    <property type="entry name" value="Homeodomain-like_sf"/>
</dbReference>
<keyword evidence="2 4" id="KW-0238">DNA-binding</keyword>
<evidence type="ECO:0000313" key="7">
    <source>
        <dbReference type="Proteomes" id="UP001057702"/>
    </source>
</evidence>
<name>A0ABT1Q3J3_9ACTN</name>
<evidence type="ECO:0000313" key="6">
    <source>
        <dbReference type="EMBL" id="MCQ4084492.1"/>
    </source>
</evidence>